<evidence type="ECO:0000256" key="3">
    <source>
        <dbReference type="ARBA" id="ARBA00023163"/>
    </source>
</evidence>
<dbReference type="CDD" id="cd07377">
    <property type="entry name" value="WHTH_GntR"/>
    <property type="match status" value="1"/>
</dbReference>
<keyword evidence="2" id="KW-0238">DNA-binding</keyword>
<accession>A0ABP6RV65</accession>
<sequence length="264" mass="29003">MIREGVVAQRSTADALLDGPTPKHAQLREILRELATAQLPPGAALPSERDLTLRYGVSRLTVREAIGQLVSEGLLVRVRGKGTFTARPRVDVRLDLASFTEDMRRRGLRAETEVLGHAELPPPPDTAEALGLEPGAPAYWLTRLRKADGTPLAVERGWFHPAAAPGLLGRDLTESMYSLLERHYGVRLEHAMQTVLAESADAETARLLRVQPGSPLLVFRRISTSRDAPVEDVRSWYRGDAYQVTMPLRTQAGTTGRPPEEVAP</sequence>
<dbReference type="Gene3D" id="1.10.10.10">
    <property type="entry name" value="Winged helix-like DNA-binding domain superfamily/Winged helix DNA-binding domain"/>
    <property type="match status" value="1"/>
</dbReference>
<dbReference type="InterPro" id="IPR000524">
    <property type="entry name" value="Tscrpt_reg_HTH_GntR"/>
</dbReference>
<dbReference type="SMART" id="SM00345">
    <property type="entry name" value="HTH_GNTR"/>
    <property type="match status" value="1"/>
</dbReference>
<evidence type="ECO:0000313" key="5">
    <source>
        <dbReference type="EMBL" id="GAA3360964.1"/>
    </source>
</evidence>
<proteinExistence type="predicted"/>
<dbReference type="EMBL" id="BAAAYK010000038">
    <property type="protein sequence ID" value="GAA3360964.1"/>
    <property type="molecule type" value="Genomic_DNA"/>
</dbReference>
<dbReference type="InterPro" id="IPR028978">
    <property type="entry name" value="Chorismate_lyase_/UTRA_dom_sf"/>
</dbReference>
<dbReference type="Pfam" id="PF07702">
    <property type="entry name" value="UTRA"/>
    <property type="match status" value="1"/>
</dbReference>
<protein>
    <submittedName>
        <fullName evidence="5">GntR family transcriptional regulator</fullName>
    </submittedName>
</protein>
<evidence type="ECO:0000256" key="1">
    <source>
        <dbReference type="ARBA" id="ARBA00023015"/>
    </source>
</evidence>
<name>A0ABP6RV65_9PSEU</name>
<dbReference type="SUPFAM" id="SSF46785">
    <property type="entry name" value="Winged helix' DNA-binding domain"/>
    <property type="match status" value="1"/>
</dbReference>
<dbReference type="PRINTS" id="PR00035">
    <property type="entry name" value="HTHGNTR"/>
</dbReference>
<dbReference type="PROSITE" id="PS50949">
    <property type="entry name" value="HTH_GNTR"/>
    <property type="match status" value="1"/>
</dbReference>
<dbReference type="InterPro" id="IPR036388">
    <property type="entry name" value="WH-like_DNA-bd_sf"/>
</dbReference>
<organism evidence="5 6">
    <name type="scientific">Saccharopolyspora gregorii</name>
    <dbReference type="NCBI Taxonomy" id="33914"/>
    <lineage>
        <taxon>Bacteria</taxon>
        <taxon>Bacillati</taxon>
        <taxon>Actinomycetota</taxon>
        <taxon>Actinomycetes</taxon>
        <taxon>Pseudonocardiales</taxon>
        <taxon>Pseudonocardiaceae</taxon>
        <taxon>Saccharopolyspora</taxon>
    </lineage>
</organism>
<dbReference type="SUPFAM" id="SSF64288">
    <property type="entry name" value="Chorismate lyase-like"/>
    <property type="match status" value="1"/>
</dbReference>
<feature type="domain" description="HTH gntR-type" evidence="4">
    <location>
        <begin position="21"/>
        <end position="88"/>
    </location>
</feature>
<dbReference type="Pfam" id="PF00392">
    <property type="entry name" value="GntR"/>
    <property type="match status" value="1"/>
</dbReference>
<dbReference type="InterPro" id="IPR036390">
    <property type="entry name" value="WH_DNA-bd_sf"/>
</dbReference>
<keyword evidence="6" id="KW-1185">Reference proteome</keyword>
<dbReference type="PANTHER" id="PTHR44846">
    <property type="entry name" value="MANNOSYL-D-GLYCERATE TRANSPORT/METABOLISM SYSTEM REPRESSOR MNGR-RELATED"/>
    <property type="match status" value="1"/>
</dbReference>
<gene>
    <name evidence="5" type="ORF">GCM10020366_43070</name>
</gene>
<comment type="caution">
    <text evidence="5">The sequence shown here is derived from an EMBL/GenBank/DDBJ whole genome shotgun (WGS) entry which is preliminary data.</text>
</comment>
<evidence type="ECO:0000256" key="2">
    <source>
        <dbReference type="ARBA" id="ARBA00023125"/>
    </source>
</evidence>
<dbReference type="InterPro" id="IPR011663">
    <property type="entry name" value="UTRA"/>
</dbReference>
<dbReference type="PANTHER" id="PTHR44846:SF1">
    <property type="entry name" value="MANNOSYL-D-GLYCERATE TRANSPORT_METABOLISM SYSTEM REPRESSOR MNGR-RELATED"/>
    <property type="match status" value="1"/>
</dbReference>
<evidence type="ECO:0000259" key="4">
    <source>
        <dbReference type="PROSITE" id="PS50949"/>
    </source>
</evidence>
<evidence type="ECO:0000313" key="6">
    <source>
        <dbReference type="Proteomes" id="UP001500483"/>
    </source>
</evidence>
<keyword evidence="1" id="KW-0805">Transcription regulation</keyword>
<keyword evidence="3" id="KW-0804">Transcription</keyword>
<reference evidence="6" key="1">
    <citation type="journal article" date="2019" name="Int. J. Syst. Evol. Microbiol.">
        <title>The Global Catalogue of Microorganisms (GCM) 10K type strain sequencing project: providing services to taxonomists for standard genome sequencing and annotation.</title>
        <authorList>
            <consortium name="The Broad Institute Genomics Platform"/>
            <consortium name="The Broad Institute Genome Sequencing Center for Infectious Disease"/>
            <person name="Wu L."/>
            <person name="Ma J."/>
        </authorList>
    </citation>
    <scope>NUCLEOTIDE SEQUENCE [LARGE SCALE GENOMIC DNA]</scope>
    <source>
        <strain evidence="6">JCM 9687</strain>
    </source>
</reference>
<dbReference type="Gene3D" id="3.40.1410.10">
    <property type="entry name" value="Chorismate lyase-like"/>
    <property type="match status" value="1"/>
</dbReference>
<dbReference type="Proteomes" id="UP001500483">
    <property type="component" value="Unassembled WGS sequence"/>
</dbReference>
<dbReference type="SMART" id="SM00866">
    <property type="entry name" value="UTRA"/>
    <property type="match status" value="1"/>
</dbReference>
<dbReference type="InterPro" id="IPR050679">
    <property type="entry name" value="Bact_HTH_transcr_reg"/>
</dbReference>